<evidence type="ECO:0000256" key="9">
    <source>
        <dbReference type="SAM" id="Phobius"/>
    </source>
</evidence>
<dbReference type="PANTHER" id="PTHR32507:SF8">
    <property type="entry name" value="CNH1P"/>
    <property type="match status" value="1"/>
</dbReference>
<feature type="transmembrane region" description="Helical" evidence="9">
    <location>
        <begin position="6"/>
        <end position="24"/>
    </location>
</feature>
<dbReference type="Gene3D" id="1.20.1530.20">
    <property type="match status" value="1"/>
</dbReference>
<feature type="transmembrane region" description="Helical" evidence="9">
    <location>
        <begin position="409"/>
        <end position="430"/>
    </location>
</feature>
<sequence length="447" mass="47227">MHETIWFLIVGGMFVVMGVSSSLFKRLPLTGAMLYLAAGFALGPEGAGLLALDITKDAPLVRLLCEVALLASLFAIGLRLRAPIFASLWTLPVRLGLLAMIATVPLLAAFGVWGLGLAWGPAWVLAAMLAPTDPVLAHDVQVRDANDLDIVRFALSGEGGLNDGIALPFALIALAWCTNGTSGASVAHVVPALRTIAAMIWGIVGAIGIGALLSFATTHAIAWLRTRHAQALGLEGFFALGLIELSYGAAQLLHTFGFLAAFAAGVAMRRAEHRATGERSPQDAIGSIDSSDVAATAAHPAKAHAYMAESVLGFTIELERIAEMAMMIMVGNLISTMAVALITWRSVALVLALFFVVRPLAVELSLLGSRARPMERHLMGWFGIRGIGTVYYLAYALERGKASDIVPLAPYALAVVAASVFVHGMSAMPLMKHYGRKRAREAAGRDA</sequence>
<keyword evidence="3" id="KW-0050">Antiport</keyword>
<dbReference type="Pfam" id="PF00999">
    <property type="entry name" value="Na_H_Exchanger"/>
    <property type="match status" value="1"/>
</dbReference>
<feature type="transmembrane region" description="Helical" evidence="9">
    <location>
        <begin position="33"/>
        <end position="54"/>
    </location>
</feature>
<proteinExistence type="predicted"/>
<evidence type="ECO:0000256" key="3">
    <source>
        <dbReference type="ARBA" id="ARBA00022449"/>
    </source>
</evidence>
<feature type="transmembrane region" description="Helical" evidence="9">
    <location>
        <begin position="199"/>
        <end position="224"/>
    </location>
</feature>
<dbReference type="GO" id="GO:0015297">
    <property type="term" value="F:antiporter activity"/>
    <property type="evidence" value="ECO:0007669"/>
    <property type="project" value="UniProtKB-KW"/>
</dbReference>
<evidence type="ECO:0000256" key="5">
    <source>
        <dbReference type="ARBA" id="ARBA00022692"/>
    </source>
</evidence>
<feature type="domain" description="Cation/H+ exchanger transmembrane" evidence="10">
    <location>
        <begin position="19"/>
        <end position="432"/>
    </location>
</feature>
<keyword evidence="5 9" id="KW-0812">Transmembrane</keyword>
<dbReference type="Proteomes" id="UP000256838">
    <property type="component" value="Unassembled WGS sequence"/>
</dbReference>
<comment type="caution">
    <text evidence="11">The sequence shown here is derived from an EMBL/GenBank/DDBJ whole genome shotgun (WGS) entry which is preliminary data.</text>
</comment>
<feature type="transmembrane region" description="Helical" evidence="9">
    <location>
        <begin position="165"/>
        <end position="187"/>
    </location>
</feature>
<dbReference type="InterPro" id="IPR006153">
    <property type="entry name" value="Cation/H_exchanger_TM"/>
</dbReference>
<feature type="transmembrane region" description="Helical" evidence="9">
    <location>
        <begin position="324"/>
        <end position="342"/>
    </location>
</feature>
<keyword evidence="7" id="KW-0406">Ion transport</keyword>
<dbReference type="OrthoDB" id="9810860at2"/>
<comment type="subcellular location">
    <subcellularLocation>
        <location evidence="1">Cell membrane</location>
        <topology evidence="1">Multi-pass membrane protein</topology>
    </subcellularLocation>
</comment>
<evidence type="ECO:0000256" key="8">
    <source>
        <dbReference type="ARBA" id="ARBA00023136"/>
    </source>
</evidence>
<gene>
    <name evidence="11" type="ORF">DWV00_17020</name>
</gene>
<accession>A0A3D8JXN4</accession>
<feature type="transmembrane region" description="Helical" evidence="9">
    <location>
        <begin position="92"/>
        <end position="119"/>
    </location>
</feature>
<feature type="transmembrane region" description="Helical" evidence="9">
    <location>
        <begin position="378"/>
        <end position="397"/>
    </location>
</feature>
<keyword evidence="8 9" id="KW-0472">Membrane</keyword>
<reference evidence="11 12" key="1">
    <citation type="submission" date="2018-08" db="EMBL/GenBank/DDBJ databases">
        <title>Paraburkholderia sp. DHOM06 isolated from forest soil.</title>
        <authorList>
            <person name="Gao Z.-H."/>
            <person name="Qiu L.-H."/>
        </authorList>
    </citation>
    <scope>NUCLEOTIDE SEQUENCE [LARGE SCALE GENOMIC DNA]</scope>
    <source>
        <strain evidence="11 12">DHOM06</strain>
    </source>
</reference>
<dbReference type="GO" id="GO:0005886">
    <property type="term" value="C:plasma membrane"/>
    <property type="evidence" value="ECO:0007669"/>
    <property type="project" value="UniProtKB-SubCell"/>
</dbReference>
<name>A0A3D8JXN4_9BURK</name>
<feature type="transmembrane region" description="Helical" evidence="9">
    <location>
        <begin position="60"/>
        <end position="80"/>
    </location>
</feature>
<keyword evidence="4" id="KW-1003">Cell membrane</keyword>
<evidence type="ECO:0000313" key="12">
    <source>
        <dbReference type="Proteomes" id="UP000256838"/>
    </source>
</evidence>
<feature type="transmembrane region" description="Helical" evidence="9">
    <location>
        <begin position="236"/>
        <end position="264"/>
    </location>
</feature>
<dbReference type="GO" id="GO:1902600">
    <property type="term" value="P:proton transmembrane transport"/>
    <property type="evidence" value="ECO:0007669"/>
    <property type="project" value="InterPro"/>
</dbReference>
<evidence type="ECO:0000256" key="2">
    <source>
        <dbReference type="ARBA" id="ARBA00022448"/>
    </source>
</evidence>
<keyword evidence="12" id="KW-1185">Reference proteome</keyword>
<feature type="transmembrane region" description="Helical" evidence="9">
    <location>
        <begin position="348"/>
        <end position="366"/>
    </location>
</feature>
<organism evidence="11 12">
    <name type="scientific">Trinickia dinghuensis</name>
    <dbReference type="NCBI Taxonomy" id="2291023"/>
    <lineage>
        <taxon>Bacteria</taxon>
        <taxon>Pseudomonadati</taxon>
        <taxon>Pseudomonadota</taxon>
        <taxon>Betaproteobacteria</taxon>
        <taxon>Burkholderiales</taxon>
        <taxon>Burkholderiaceae</taxon>
        <taxon>Trinickia</taxon>
    </lineage>
</organism>
<evidence type="ECO:0000256" key="1">
    <source>
        <dbReference type="ARBA" id="ARBA00004651"/>
    </source>
</evidence>
<protein>
    <submittedName>
        <fullName evidence="11">Cation transporter</fullName>
    </submittedName>
</protein>
<evidence type="ECO:0000259" key="10">
    <source>
        <dbReference type="Pfam" id="PF00999"/>
    </source>
</evidence>
<dbReference type="InterPro" id="IPR038770">
    <property type="entry name" value="Na+/solute_symporter_sf"/>
</dbReference>
<keyword evidence="2" id="KW-0813">Transport</keyword>
<evidence type="ECO:0000256" key="7">
    <source>
        <dbReference type="ARBA" id="ARBA00023065"/>
    </source>
</evidence>
<dbReference type="AlphaFoldDB" id="A0A3D8JXN4"/>
<dbReference type="EMBL" id="QRGA01000009">
    <property type="protein sequence ID" value="RDU97582.1"/>
    <property type="molecule type" value="Genomic_DNA"/>
</dbReference>
<evidence type="ECO:0000313" key="11">
    <source>
        <dbReference type="EMBL" id="RDU97582.1"/>
    </source>
</evidence>
<keyword evidence="6 9" id="KW-1133">Transmembrane helix</keyword>
<dbReference type="PANTHER" id="PTHR32507">
    <property type="entry name" value="NA(+)/H(+) ANTIPORTER 1"/>
    <property type="match status" value="1"/>
</dbReference>
<evidence type="ECO:0000256" key="6">
    <source>
        <dbReference type="ARBA" id="ARBA00022989"/>
    </source>
</evidence>
<evidence type="ECO:0000256" key="4">
    <source>
        <dbReference type="ARBA" id="ARBA00022475"/>
    </source>
</evidence>
<dbReference type="RefSeq" id="WP_115534770.1">
    <property type="nucleotide sequence ID" value="NZ_QRGA01000009.1"/>
</dbReference>